<comment type="subcellular location">
    <subcellularLocation>
        <location evidence="1 12">Endoplasmic reticulum membrane</location>
        <topology evidence="1 12">Multi-pass membrane protein</topology>
    </subcellularLocation>
</comment>
<keyword evidence="9 12" id="KW-1133">Transmembrane helix</keyword>
<evidence type="ECO:0000256" key="1">
    <source>
        <dbReference type="ARBA" id="ARBA00004477"/>
    </source>
</evidence>
<evidence type="ECO:0000256" key="6">
    <source>
        <dbReference type="ARBA" id="ARBA00022679"/>
    </source>
</evidence>
<dbReference type="SUPFAM" id="SSF57302">
    <property type="entry name" value="Snake toxin-like"/>
    <property type="match status" value="1"/>
</dbReference>
<dbReference type="Pfam" id="PF04987">
    <property type="entry name" value="PigN"/>
    <property type="match status" value="2"/>
</dbReference>
<evidence type="ECO:0000256" key="7">
    <source>
        <dbReference type="ARBA" id="ARBA00022692"/>
    </source>
</evidence>
<keyword evidence="7 12" id="KW-0812">Transmembrane</keyword>
<keyword evidence="6 12" id="KW-0808">Transferase</keyword>
<name>A0AA35XIR1_GEOBA</name>
<dbReference type="AlphaFoldDB" id="A0AA35XIR1"/>
<feature type="transmembrane region" description="Helical" evidence="12">
    <location>
        <begin position="566"/>
        <end position="585"/>
    </location>
</feature>
<comment type="caution">
    <text evidence="12">Lacks conserved residue(s) required for the propagation of feature annotation.</text>
</comment>
<dbReference type="PANTHER" id="PTHR12250">
    <property type="entry name" value="PHOSPHATIDYLINOSITOL GLYCAN, CLASS N"/>
    <property type="match status" value="1"/>
</dbReference>
<dbReference type="Gene3D" id="2.10.60.10">
    <property type="entry name" value="CD59"/>
    <property type="match status" value="2"/>
</dbReference>
<comment type="function">
    <text evidence="12">Ethanolamine phosphate transferase involved in glycosylphosphatidylinositol-anchor biosynthesis. Transfers ethanolamine phosphate to the first alpha-1,4-linked mannose of the glycosylphosphatidylinositol precursor of GPI-anchor.</text>
</comment>
<organism evidence="15 16">
    <name type="scientific">Geodia barretti</name>
    <name type="common">Barrett's horny sponge</name>
    <dbReference type="NCBI Taxonomy" id="519541"/>
    <lineage>
        <taxon>Eukaryota</taxon>
        <taxon>Metazoa</taxon>
        <taxon>Porifera</taxon>
        <taxon>Demospongiae</taxon>
        <taxon>Heteroscleromorpha</taxon>
        <taxon>Tetractinellida</taxon>
        <taxon>Astrophorina</taxon>
        <taxon>Geodiidae</taxon>
        <taxon>Geodia</taxon>
    </lineage>
</organism>
<evidence type="ECO:0000256" key="13">
    <source>
        <dbReference type="SAM" id="MobiDB-lite"/>
    </source>
</evidence>
<accession>A0AA35XIR1</accession>
<evidence type="ECO:0000256" key="12">
    <source>
        <dbReference type="RuleBase" id="RU367138"/>
    </source>
</evidence>
<dbReference type="InterPro" id="IPR017850">
    <property type="entry name" value="Alkaline_phosphatase_core_sf"/>
</dbReference>
<dbReference type="SUPFAM" id="SSF53649">
    <property type="entry name" value="Alkaline phosphatase-like"/>
    <property type="match status" value="1"/>
</dbReference>
<comment type="similarity">
    <text evidence="3 12">Belongs to the PIGG/PIGN/PIGO family. PIGN subfamily.</text>
</comment>
<keyword evidence="10 12" id="KW-0472">Membrane</keyword>
<evidence type="ECO:0000256" key="3">
    <source>
        <dbReference type="ARBA" id="ARBA00008400"/>
    </source>
</evidence>
<dbReference type="EC" id="2.-.-.-" evidence="12"/>
<feature type="compositionally biased region" description="Polar residues" evidence="13">
    <location>
        <begin position="815"/>
        <end position="824"/>
    </location>
</feature>
<feature type="transmembrane region" description="Helical" evidence="12">
    <location>
        <begin position="841"/>
        <end position="867"/>
    </location>
</feature>
<dbReference type="InterPro" id="IPR045860">
    <property type="entry name" value="Snake_toxin-like_sf"/>
</dbReference>
<keyword evidence="5 12" id="KW-0337">GPI-anchor biosynthesis</keyword>
<reference evidence="15" key="1">
    <citation type="submission" date="2023-03" db="EMBL/GenBank/DDBJ databases">
        <authorList>
            <person name="Steffen K."/>
            <person name="Cardenas P."/>
        </authorList>
    </citation>
    <scope>NUCLEOTIDE SEQUENCE</scope>
</reference>
<feature type="transmembrane region" description="Helical" evidence="12">
    <location>
        <begin position="489"/>
        <end position="510"/>
    </location>
</feature>
<evidence type="ECO:0000256" key="4">
    <source>
        <dbReference type="ARBA" id="ARBA00020831"/>
    </source>
</evidence>
<dbReference type="GO" id="GO:0051377">
    <property type="term" value="F:mannose-ethanolamine phosphotransferase activity"/>
    <property type="evidence" value="ECO:0007669"/>
    <property type="project" value="UniProtKB-UniRule"/>
</dbReference>
<keyword evidence="11" id="KW-0325">Glycoprotein</keyword>
<keyword evidence="16" id="KW-1185">Reference proteome</keyword>
<dbReference type="InterPro" id="IPR037671">
    <property type="entry name" value="PIGN_N"/>
</dbReference>
<feature type="region of interest" description="Disordered" evidence="13">
    <location>
        <begin position="812"/>
        <end position="833"/>
    </location>
</feature>
<dbReference type="GO" id="GO:0005789">
    <property type="term" value="C:endoplasmic reticulum membrane"/>
    <property type="evidence" value="ECO:0007669"/>
    <property type="project" value="UniProtKB-SubCell"/>
</dbReference>
<feature type="transmembrane region" description="Helical" evidence="12">
    <location>
        <begin position="530"/>
        <end position="554"/>
    </location>
</feature>
<evidence type="ECO:0000256" key="9">
    <source>
        <dbReference type="ARBA" id="ARBA00022989"/>
    </source>
</evidence>
<dbReference type="InterPro" id="IPR017852">
    <property type="entry name" value="GPI_EtnP_transferase_1_C"/>
</dbReference>
<sequence>MASTLTLALAATAVHLVLFVSIFDIYFTSPVDSGMEPQLTPTSPPAKRLVFFVADGLRADTIFSLDPDGGSPAPYLRREIVEERGKWGVSHTHVPTESRPGHVALIAGLYEDVSAVTHGWRDNPVPFDSVFNRSHHTWSWGSPDILPMFAKGATAGKVDAFVYDAEWEDFADSDASKLDTWVFERVREFFKRASSDSELHNQVSHDKVVFFLHLLGIDTNGHSHRPTSQEVIENLRLVDREIESVVEMIESYFGDEKTAYVFTSDHGMTNWGVKVATSSRNSKVNFHDSYSEKWGLGRYERVDVEQADIAPLMSTLIGVPTPVNSEGVLPLGYIHYNQGFLANSIYGNARQLLEQFRVKAERTRSHSLPYAFKPYPRLSLGEMGDYKLKIRNHIREQKYQEAIDLSQHLIAIVKEGVRYYHTYHRPALMSATTLGFLGWISYTVLTILEQSVAMTTAGTKTCRSQCTLSLCHTVWPGGSSVFGLLTEKLPTVAMCLFFGILSFFGIGNIASINTFDPATVYCFLTVFSPFIMGSLILLKMVIPFVYVSCAYNCIVSLLEQSLKNGLLLVLIMTDVMALNFFFLVRDSGSWLEIGVSISHYVIAMVVCVGAVVLMGLARLLTGVSIVPRKEQLKCKCSPPLCGQSYCHTDYKCYKSASFNSNNQEEILFGCYHASVDVFGTCNGTLDTPTHKIRCCKDNDMCNEDLDVSLVPESDPPTPPVTTQLPSPPPGLICECSPSHCPNDQTWCHSNYSCFREIEFSDTTNTFEHTLGCIDTIEQAKLDKIGVCDGRFDTQTSALKCCSDRDMCNRDLPIETPSTDQGTTRPPSPAGDDGSLTKDNDLFIIMSVVVVLVMVVVTVLVVATVGMFCLHYQKEKTKVMSVDQFSPPTLKQLSNSSITCSITSSQHPLKDHTEINNYV</sequence>
<feature type="transmembrane region" description="Helical" evidence="12">
    <location>
        <begin position="427"/>
        <end position="448"/>
    </location>
</feature>
<dbReference type="CDD" id="cd16020">
    <property type="entry name" value="GPI_EPT_1"/>
    <property type="match status" value="1"/>
</dbReference>
<evidence type="ECO:0000256" key="8">
    <source>
        <dbReference type="ARBA" id="ARBA00022824"/>
    </source>
</evidence>
<feature type="domain" description="GPI ethanolamine phosphate transferase 1 C-terminal" evidence="14">
    <location>
        <begin position="491"/>
        <end position="589"/>
    </location>
</feature>
<evidence type="ECO:0000313" key="15">
    <source>
        <dbReference type="EMBL" id="CAI8053050.1"/>
    </source>
</evidence>
<comment type="pathway">
    <text evidence="2 12">Glycolipid biosynthesis; glycosylphosphatidylinositol-anchor biosynthesis.</text>
</comment>
<keyword evidence="8 12" id="KW-0256">Endoplasmic reticulum</keyword>
<dbReference type="Pfam" id="PF01663">
    <property type="entry name" value="Phosphodiest"/>
    <property type="match status" value="1"/>
</dbReference>
<feature type="transmembrane region" description="Helical" evidence="12">
    <location>
        <begin position="597"/>
        <end position="620"/>
    </location>
</feature>
<dbReference type="FunFam" id="3.40.720.10:FF:000015">
    <property type="entry name" value="GPI ethanolamine phosphate transferase 1"/>
    <property type="match status" value="1"/>
</dbReference>
<evidence type="ECO:0000259" key="14">
    <source>
        <dbReference type="Pfam" id="PF04987"/>
    </source>
</evidence>
<evidence type="ECO:0000313" key="16">
    <source>
        <dbReference type="Proteomes" id="UP001174909"/>
    </source>
</evidence>
<comment type="caution">
    <text evidence="15">The sequence shown here is derived from an EMBL/GenBank/DDBJ whole genome shotgun (WGS) entry which is preliminary data.</text>
</comment>
<dbReference type="GO" id="GO:0006506">
    <property type="term" value="P:GPI anchor biosynthetic process"/>
    <property type="evidence" value="ECO:0007669"/>
    <property type="project" value="UniProtKB-KW"/>
</dbReference>
<dbReference type="EMBL" id="CASHTH010004063">
    <property type="protein sequence ID" value="CAI8053050.1"/>
    <property type="molecule type" value="Genomic_DNA"/>
</dbReference>
<dbReference type="PANTHER" id="PTHR12250:SF0">
    <property type="entry name" value="GPI ETHANOLAMINE PHOSPHATE TRANSFERASE 1"/>
    <property type="match status" value="1"/>
</dbReference>
<evidence type="ECO:0000256" key="11">
    <source>
        <dbReference type="ARBA" id="ARBA00023180"/>
    </source>
</evidence>
<feature type="domain" description="GPI ethanolamine phosphate transferase 1 C-terminal" evidence="14">
    <location>
        <begin position="415"/>
        <end position="469"/>
    </location>
</feature>
<evidence type="ECO:0000256" key="10">
    <source>
        <dbReference type="ARBA" id="ARBA00023136"/>
    </source>
</evidence>
<dbReference type="Proteomes" id="UP001174909">
    <property type="component" value="Unassembled WGS sequence"/>
</dbReference>
<dbReference type="InterPro" id="IPR002591">
    <property type="entry name" value="Phosphodiest/P_Trfase"/>
</dbReference>
<evidence type="ECO:0000256" key="5">
    <source>
        <dbReference type="ARBA" id="ARBA00022502"/>
    </source>
</evidence>
<gene>
    <name evidence="15" type="ORF">GBAR_LOCUS29017</name>
</gene>
<dbReference type="InterPro" id="IPR007070">
    <property type="entry name" value="GPI_EtnP_transferase_1"/>
</dbReference>
<evidence type="ECO:0000256" key="2">
    <source>
        <dbReference type="ARBA" id="ARBA00004687"/>
    </source>
</evidence>
<protein>
    <recommendedName>
        <fullName evidence="4 12">GPI ethanolamine phosphate transferase 1</fullName>
        <ecNumber evidence="12">2.-.-.-</ecNumber>
    </recommendedName>
</protein>
<proteinExistence type="inferred from homology"/>
<dbReference type="Gene3D" id="3.40.720.10">
    <property type="entry name" value="Alkaline Phosphatase, subunit A"/>
    <property type="match status" value="1"/>
</dbReference>